<evidence type="ECO:0000313" key="2">
    <source>
        <dbReference type="Proteomes" id="UP000217141"/>
    </source>
</evidence>
<sequence>MNKAEILELASADRLSAFCDQWERGRHNGDEIHCIGNGAGVEICLTVTDIRSVVSALRAIASTMEDDRAG</sequence>
<reference evidence="1 2" key="1">
    <citation type="submission" date="2017-08" db="EMBL/GenBank/DDBJ databases">
        <title>Whole Genome Sequence of Sphingobium hydrophobicum C1: Insights into Adaption to the Electronic-waste Contaminated Sediment.</title>
        <authorList>
            <person name="Song D."/>
            <person name="Chen X."/>
            <person name="Xu M."/>
        </authorList>
    </citation>
    <scope>NUCLEOTIDE SEQUENCE [LARGE SCALE GENOMIC DNA]</scope>
    <source>
        <strain evidence="1 2">C1</strain>
    </source>
</reference>
<dbReference type="AlphaFoldDB" id="A0A249MVE0"/>
<name>A0A249MVE0_SPHXE</name>
<evidence type="ECO:0000313" key="1">
    <source>
        <dbReference type="EMBL" id="ASY45330.1"/>
    </source>
</evidence>
<proteinExistence type="predicted"/>
<dbReference type="Proteomes" id="UP000217141">
    <property type="component" value="Chromosome I"/>
</dbReference>
<gene>
    <name evidence="1" type="ORF">CJD35_13485</name>
</gene>
<dbReference type="KEGG" id="shyd:CJD35_13485"/>
<protein>
    <submittedName>
        <fullName evidence="1">Uncharacterized protein</fullName>
    </submittedName>
</protein>
<organism evidence="1 2">
    <name type="scientific">Sphingobium xenophagum</name>
    <dbReference type="NCBI Taxonomy" id="121428"/>
    <lineage>
        <taxon>Bacteria</taxon>
        <taxon>Pseudomonadati</taxon>
        <taxon>Pseudomonadota</taxon>
        <taxon>Alphaproteobacteria</taxon>
        <taxon>Sphingomonadales</taxon>
        <taxon>Sphingomonadaceae</taxon>
        <taxon>Sphingobium</taxon>
    </lineage>
</organism>
<dbReference type="RefSeq" id="WP_095687112.1">
    <property type="nucleotide sequence ID" value="NZ_CP022745.1"/>
</dbReference>
<accession>A0A249MVE0</accession>
<dbReference type="EMBL" id="CP022745">
    <property type="protein sequence ID" value="ASY45330.1"/>
    <property type="molecule type" value="Genomic_DNA"/>
</dbReference>